<dbReference type="Pfam" id="PF01753">
    <property type="entry name" value="zf-MYND"/>
    <property type="match status" value="1"/>
</dbReference>
<evidence type="ECO:0000259" key="5">
    <source>
        <dbReference type="PROSITE" id="PS50865"/>
    </source>
</evidence>
<reference evidence="6" key="1">
    <citation type="submission" date="2020-11" db="EMBL/GenBank/DDBJ databases">
        <authorList>
            <consortium name="DOE Joint Genome Institute"/>
            <person name="Ahrendt S."/>
            <person name="Riley R."/>
            <person name="Andreopoulos W."/>
            <person name="Labutti K."/>
            <person name="Pangilinan J."/>
            <person name="Ruiz-Duenas F.J."/>
            <person name="Barrasa J.M."/>
            <person name="Sanchez-Garcia M."/>
            <person name="Camarero S."/>
            <person name="Miyauchi S."/>
            <person name="Serrano A."/>
            <person name="Linde D."/>
            <person name="Babiker R."/>
            <person name="Drula E."/>
            <person name="Ayuso-Fernandez I."/>
            <person name="Pacheco R."/>
            <person name="Padilla G."/>
            <person name="Ferreira P."/>
            <person name="Barriuso J."/>
            <person name="Kellner H."/>
            <person name="Castanera R."/>
            <person name="Alfaro M."/>
            <person name="Ramirez L."/>
            <person name="Pisabarro A.G."/>
            <person name="Kuo A."/>
            <person name="Tritt A."/>
            <person name="Lipzen A."/>
            <person name="He G."/>
            <person name="Yan M."/>
            <person name="Ng V."/>
            <person name="Cullen D."/>
            <person name="Martin F."/>
            <person name="Rosso M.-N."/>
            <person name="Henrissat B."/>
            <person name="Hibbett D."/>
            <person name="Martinez A.T."/>
            <person name="Grigoriev I.V."/>
        </authorList>
    </citation>
    <scope>NUCLEOTIDE SEQUENCE</scope>
    <source>
        <strain evidence="6">CBS 506.95</strain>
    </source>
</reference>
<dbReference type="GO" id="GO:0008270">
    <property type="term" value="F:zinc ion binding"/>
    <property type="evidence" value="ECO:0007669"/>
    <property type="project" value="UniProtKB-KW"/>
</dbReference>
<dbReference type="OrthoDB" id="3020010at2759"/>
<keyword evidence="3" id="KW-0862">Zinc</keyword>
<evidence type="ECO:0000256" key="2">
    <source>
        <dbReference type="ARBA" id="ARBA00022771"/>
    </source>
</evidence>
<keyword evidence="2 4" id="KW-0863">Zinc-finger</keyword>
<comment type="caution">
    <text evidence="6">The sequence shown here is derived from an EMBL/GenBank/DDBJ whole genome shotgun (WGS) entry which is preliminary data.</text>
</comment>
<evidence type="ECO:0000256" key="4">
    <source>
        <dbReference type="PROSITE-ProRule" id="PRU00134"/>
    </source>
</evidence>
<feature type="domain" description="MYND-type" evidence="5">
    <location>
        <begin position="264"/>
        <end position="318"/>
    </location>
</feature>
<accession>A0A9P6E471</accession>
<dbReference type="EMBL" id="MU157954">
    <property type="protein sequence ID" value="KAF9522251.1"/>
    <property type="molecule type" value="Genomic_DNA"/>
</dbReference>
<dbReference type="AlphaFoldDB" id="A0A9P6E471"/>
<keyword evidence="7" id="KW-1185">Reference proteome</keyword>
<sequence>MDIFRLQQTKRPDTGKSKVLWNTLWEKDLKNAYDKLPEQLPDLDMIIVRRMKYLNETSRQAIIEEQRNTRKLYTNLQARFREEALVSLTTQDFAGEWSILTVESRRHHVLEGLYNAATLVHDFEGFRCWCPDMTLAAMADDPQSYLNYLDVLVNGEDTELTYFPNPLFDKFLLRTAQIEADSPEPPELTLTQSVRQGRIMFTTVALRRIYLSFKNVEEFYRSDPTKKEKIRLVEPVTSSEKGTLKELKKDLKKAHGASKSGNFCWGCGIPEDRLPPCRTLQACARCKKINRTILYCSRECQKDDWKQGTEFLPHKEICGNTTRQTNERQPRPLDPKVFRVVRWNEIMDQMSLSEEVPGFEDTGNAKQNIVAVHRPGNRLKKSPALLRQNQLIKKLGADYVFIQHPIEVRVRMQAGFPWKDELANVRQRAEQGDMAAVVRMYQILKPMAELNAPKEFDLAKQLEAEYGVILPKCTGQQMSLQDHMDNWELAKKRM</sequence>
<organism evidence="6 7">
    <name type="scientific">Crepidotus variabilis</name>
    <dbReference type="NCBI Taxonomy" id="179855"/>
    <lineage>
        <taxon>Eukaryota</taxon>
        <taxon>Fungi</taxon>
        <taxon>Dikarya</taxon>
        <taxon>Basidiomycota</taxon>
        <taxon>Agaricomycotina</taxon>
        <taxon>Agaricomycetes</taxon>
        <taxon>Agaricomycetidae</taxon>
        <taxon>Agaricales</taxon>
        <taxon>Agaricineae</taxon>
        <taxon>Crepidotaceae</taxon>
        <taxon>Crepidotus</taxon>
    </lineage>
</organism>
<dbReference type="Gene3D" id="6.10.140.2220">
    <property type="match status" value="1"/>
</dbReference>
<dbReference type="SUPFAM" id="SSF144232">
    <property type="entry name" value="HIT/MYND zinc finger-like"/>
    <property type="match status" value="1"/>
</dbReference>
<dbReference type="InterPro" id="IPR002893">
    <property type="entry name" value="Znf_MYND"/>
</dbReference>
<evidence type="ECO:0000313" key="6">
    <source>
        <dbReference type="EMBL" id="KAF9522251.1"/>
    </source>
</evidence>
<dbReference type="PROSITE" id="PS50865">
    <property type="entry name" value="ZF_MYND_2"/>
    <property type="match status" value="1"/>
</dbReference>
<dbReference type="Proteomes" id="UP000807306">
    <property type="component" value="Unassembled WGS sequence"/>
</dbReference>
<evidence type="ECO:0000256" key="1">
    <source>
        <dbReference type="ARBA" id="ARBA00022723"/>
    </source>
</evidence>
<evidence type="ECO:0000313" key="7">
    <source>
        <dbReference type="Proteomes" id="UP000807306"/>
    </source>
</evidence>
<gene>
    <name evidence="6" type="ORF">CPB83DRAFT_864753</name>
</gene>
<evidence type="ECO:0000256" key="3">
    <source>
        <dbReference type="ARBA" id="ARBA00022833"/>
    </source>
</evidence>
<protein>
    <recommendedName>
        <fullName evidence="5">MYND-type domain-containing protein</fullName>
    </recommendedName>
</protein>
<proteinExistence type="predicted"/>
<name>A0A9P6E471_9AGAR</name>
<keyword evidence="1" id="KW-0479">Metal-binding</keyword>